<keyword evidence="1" id="KW-0812">Transmembrane</keyword>
<reference evidence="2" key="1">
    <citation type="submission" date="2022-01" db="EMBL/GenBank/DDBJ databases">
        <title>Comparative genomics reveals a dynamic genome evolution in the ectomycorrhizal milk-cap (Lactarius) mushrooms.</title>
        <authorList>
            <consortium name="DOE Joint Genome Institute"/>
            <person name="Lebreton A."/>
            <person name="Tang N."/>
            <person name="Kuo A."/>
            <person name="LaButti K."/>
            <person name="Drula E."/>
            <person name="Barry K."/>
            <person name="Clum A."/>
            <person name="Lipzen A."/>
            <person name="Mousain D."/>
            <person name="Ng V."/>
            <person name="Wang R."/>
            <person name="Wang X."/>
            <person name="Dai Y."/>
            <person name="Henrissat B."/>
            <person name="Grigoriev I.V."/>
            <person name="Guerin-Laguette A."/>
            <person name="Yu F."/>
            <person name="Martin F.M."/>
        </authorList>
    </citation>
    <scope>NUCLEOTIDE SEQUENCE</scope>
    <source>
        <strain evidence="2">QP</strain>
    </source>
</reference>
<keyword evidence="1" id="KW-1133">Transmembrane helix</keyword>
<dbReference type="Proteomes" id="UP001201163">
    <property type="component" value="Unassembled WGS sequence"/>
</dbReference>
<evidence type="ECO:0000256" key="1">
    <source>
        <dbReference type="SAM" id="Phobius"/>
    </source>
</evidence>
<dbReference type="AlphaFoldDB" id="A0AAD4QA13"/>
<keyword evidence="1" id="KW-0472">Membrane</keyword>
<organism evidence="2 3">
    <name type="scientific">Lactarius akahatsu</name>
    <dbReference type="NCBI Taxonomy" id="416441"/>
    <lineage>
        <taxon>Eukaryota</taxon>
        <taxon>Fungi</taxon>
        <taxon>Dikarya</taxon>
        <taxon>Basidiomycota</taxon>
        <taxon>Agaricomycotina</taxon>
        <taxon>Agaricomycetes</taxon>
        <taxon>Russulales</taxon>
        <taxon>Russulaceae</taxon>
        <taxon>Lactarius</taxon>
    </lineage>
</organism>
<name>A0AAD4QA13_9AGAM</name>
<dbReference type="EMBL" id="JAKELL010000076">
    <property type="protein sequence ID" value="KAH8984429.1"/>
    <property type="molecule type" value="Genomic_DNA"/>
</dbReference>
<feature type="transmembrane region" description="Helical" evidence="1">
    <location>
        <begin position="29"/>
        <end position="50"/>
    </location>
</feature>
<sequence length="58" mass="6887">MVVWAFTFYSSPLFLVALPCRTVVEILNIFLFFVMISYLQIILYLLYLFWAERTTGRG</sequence>
<accession>A0AAD4QA13</accession>
<evidence type="ECO:0000313" key="2">
    <source>
        <dbReference type="EMBL" id="KAH8984429.1"/>
    </source>
</evidence>
<protein>
    <submittedName>
        <fullName evidence="2">Uncharacterized protein</fullName>
    </submittedName>
</protein>
<evidence type="ECO:0000313" key="3">
    <source>
        <dbReference type="Proteomes" id="UP001201163"/>
    </source>
</evidence>
<gene>
    <name evidence="2" type="ORF">EDB92DRAFT_1886952</name>
</gene>
<comment type="caution">
    <text evidence="2">The sequence shown here is derived from an EMBL/GenBank/DDBJ whole genome shotgun (WGS) entry which is preliminary data.</text>
</comment>
<proteinExistence type="predicted"/>
<keyword evidence="3" id="KW-1185">Reference proteome</keyword>